<dbReference type="GO" id="GO:0043565">
    <property type="term" value="F:sequence-specific DNA binding"/>
    <property type="evidence" value="ECO:0007669"/>
    <property type="project" value="InterPro"/>
</dbReference>
<dbReference type="PANTHER" id="PTHR43280">
    <property type="entry name" value="ARAC-FAMILY TRANSCRIPTIONAL REGULATOR"/>
    <property type="match status" value="1"/>
</dbReference>
<dbReference type="InterPro" id="IPR009057">
    <property type="entry name" value="Homeodomain-like_sf"/>
</dbReference>
<dbReference type="InterPro" id="IPR018062">
    <property type="entry name" value="HTH_AraC-typ_CS"/>
</dbReference>
<dbReference type="GO" id="GO:0003700">
    <property type="term" value="F:DNA-binding transcription factor activity"/>
    <property type="evidence" value="ECO:0007669"/>
    <property type="project" value="InterPro"/>
</dbReference>
<keyword evidence="3" id="KW-0804">Transcription</keyword>
<organism evidence="5 6">
    <name type="scientific">Vibrio ponticus</name>
    <dbReference type="NCBI Taxonomy" id="265668"/>
    <lineage>
        <taxon>Bacteria</taxon>
        <taxon>Pseudomonadati</taxon>
        <taxon>Pseudomonadota</taxon>
        <taxon>Gammaproteobacteria</taxon>
        <taxon>Vibrionales</taxon>
        <taxon>Vibrionaceae</taxon>
        <taxon>Vibrio</taxon>
    </lineage>
</organism>
<sequence>MTPAKGIRFLLIPLSNFNMLPFGAFLDKLRFSADFDDNSQQNRCSWQIMAHQAGLVFSSSGIPIMVETTPDDIELTRVDYVVIFGSRTAKESQQQAKLYRSFLKKTAAMGIPLVCVDNACFTLAELGLLNGHQVVVHWRHHNEFRTDYPQVMVREEQLYHFDGRVISCTGGSATVDLAVAILQRHLGQAWAEKGLADMLVDETRANHHRLKSSQQGRHANRHIERAIALMQENLAQGSSVDHIAALIGISRRQLDRLFQQAFGVSMHHHWQEMRLQHVQWRLNHSNHSLSQLADEVGIKDTSYLCKVFRKRFGMSPTQYRQNVSQGEQR</sequence>
<dbReference type="EMBL" id="RKIK01000052">
    <property type="protein sequence ID" value="ROV59102.1"/>
    <property type="molecule type" value="Genomic_DNA"/>
</dbReference>
<dbReference type="Proteomes" id="UP000278792">
    <property type="component" value="Unassembled WGS sequence"/>
</dbReference>
<dbReference type="CDD" id="cd03136">
    <property type="entry name" value="GATase1_AraC_ArgR_like"/>
    <property type="match status" value="1"/>
</dbReference>
<evidence type="ECO:0000256" key="2">
    <source>
        <dbReference type="ARBA" id="ARBA00023125"/>
    </source>
</evidence>
<dbReference type="SUPFAM" id="SSF46689">
    <property type="entry name" value="Homeodomain-like"/>
    <property type="match status" value="2"/>
</dbReference>
<feature type="domain" description="HTH araC/xylS-type" evidence="4">
    <location>
        <begin position="224"/>
        <end position="322"/>
    </location>
</feature>
<dbReference type="RefSeq" id="WP_123782759.1">
    <property type="nucleotide sequence ID" value="NZ_RKIK01000052.1"/>
</dbReference>
<dbReference type="SUPFAM" id="SSF52317">
    <property type="entry name" value="Class I glutamine amidotransferase-like"/>
    <property type="match status" value="1"/>
</dbReference>
<dbReference type="PROSITE" id="PS00041">
    <property type="entry name" value="HTH_ARAC_FAMILY_1"/>
    <property type="match status" value="1"/>
</dbReference>
<dbReference type="InterPro" id="IPR029062">
    <property type="entry name" value="Class_I_gatase-like"/>
</dbReference>
<dbReference type="InterPro" id="IPR018060">
    <property type="entry name" value="HTH_AraC"/>
</dbReference>
<accession>A0A3N3DXK9</accession>
<comment type="caution">
    <text evidence="5">The sequence shown here is derived from an EMBL/GenBank/DDBJ whole genome shotgun (WGS) entry which is preliminary data.</text>
</comment>
<name>A0A3N3DXK9_9VIBR</name>
<dbReference type="SMART" id="SM00342">
    <property type="entry name" value="HTH_ARAC"/>
    <property type="match status" value="1"/>
</dbReference>
<proteinExistence type="predicted"/>
<dbReference type="Gene3D" id="1.10.10.60">
    <property type="entry name" value="Homeodomain-like"/>
    <property type="match status" value="1"/>
</dbReference>
<evidence type="ECO:0000259" key="4">
    <source>
        <dbReference type="PROSITE" id="PS01124"/>
    </source>
</evidence>
<gene>
    <name evidence="5" type="ORF">EGH82_15345</name>
</gene>
<evidence type="ECO:0000313" key="6">
    <source>
        <dbReference type="Proteomes" id="UP000278792"/>
    </source>
</evidence>
<evidence type="ECO:0000256" key="1">
    <source>
        <dbReference type="ARBA" id="ARBA00023015"/>
    </source>
</evidence>
<keyword evidence="2" id="KW-0238">DNA-binding</keyword>
<dbReference type="PROSITE" id="PS01124">
    <property type="entry name" value="HTH_ARAC_FAMILY_2"/>
    <property type="match status" value="1"/>
</dbReference>
<protein>
    <submittedName>
        <fullName evidence="5">Helix-turn-helix domain-containing protein</fullName>
    </submittedName>
</protein>
<reference evidence="5 6" key="1">
    <citation type="submission" date="2018-11" db="EMBL/GenBank/DDBJ databases">
        <title>Vibrio ponticus strain CAIM 1751 pathogenic for the snapper Lutjanus guttatus.</title>
        <authorList>
            <person name="Soto-Rodriguez S."/>
            <person name="Lozano-Olvera R."/>
            <person name="Gomez-Gil B."/>
        </authorList>
    </citation>
    <scope>NUCLEOTIDE SEQUENCE [LARGE SCALE GENOMIC DNA]</scope>
    <source>
        <strain evidence="5 6">CAIM 1751</strain>
    </source>
</reference>
<dbReference type="Pfam" id="PF12833">
    <property type="entry name" value="HTH_18"/>
    <property type="match status" value="1"/>
</dbReference>
<dbReference type="AlphaFoldDB" id="A0A3N3DXK9"/>
<keyword evidence="1" id="KW-0805">Transcription regulation</keyword>
<evidence type="ECO:0000256" key="3">
    <source>
        <dbReference type="ARBA" id="ARBA00023163"/>
    </source>
</evidence>
<dbReference type="PANTHER" id="PTHR43280:SF2">
    <property type="entry name" value="HTH-TYPE TRANSCRIPTIONAL REGULATOR EXSA"/>
    <property type="match status" value="1"/>
</dbReference>
<dbReference type="Gene3D" id="3.40.50.880">
    <property type="match status" value="1"/>
</dbReference>
<dbReference type="Pfam" id="PF01965">
    <property type="entry name" value="DJ-1_PfpI"/>
    <property type="match status" value="1"/>
</dbReference>
<evidence type="ECO:0000313" key="5">
    <source>
        <dbReference type="EMBL" id="ROV59102.1"/>
    </source>
</evidence>
<dbReference type="InterPro" id="IPR002818">
    <property type="entry name" value="DJ-1/PfpI"/>
</dbReference>